<feature type="domain" description="Phosphoacetylglucosamine mutase AMG1" evidence="21">
    <location>
        <begin position="178"/>
        <end position="291"/>
    </location>
</feature>
<sequence>MLEVIRLNSSKHPKPESLEFSYGTAGFRMLAKNLDSVVFRVGLLASLRSKALNGKTIGIMITASHNPPEDNGVKLVDPMGEMLDQNWEVHATALSNCNNVEELCNCLEQIISFFKIDLTTCSKIVIARDSRESGLKLLESTIDGLKSFNTEYQDFGLLTTPQLHYIVRCSNDISFGEASENGYYKKLSNSFNNIFHYENENENGKENSTKICVTIDAANGIGADKIVKLRSYLSEYVQLELVNDKFMEPQLLNVACGADFVKTNQKLPNGINSFNLNTLFCSFDGDADRIVFYYVDSDKVFKLLDGDKIATLFAFFFKKMLAFLELDVSIGIIQTAYANGSSTTYIEDNLQIPVIFTPTGVKHLHHKALDYDVGIYFEANGHGTVLFSQNFIKSVTNYQSNNIEKKRSINILKEIVNLINQTVGDAISDLLAVLVILNFFKFKPSDWDSNYKDLPNKLLKVIVKDRTIFKTTNAERSLVEPKFLQSKIDQLVKSYNKSRSFVRASGTENAVRVYAEAQDPKSCDELADKVSALVQEYS</sequence>
<dbReference type="Gene3D" id="3.30.310.50">
    <property type="entry name" value="Alpha-D-phosphohexomutase, C-terminal domain"/>
    <property type="match status" value="1"/>
</dbReference>
<dbReference type="InterPro" id="IPR016657">
    <property type="entry name" value="PAGM"/>
</dbReference>
<dbReference type="EMBL" id="KV454011">
    <property type="protein sequence ID" value="ODV98376.1"/>
    <property type="molecule type" value="Genomic_DNA"/>
</dbReference>
<feature type="binding site" description="via phosphate group" evidence="17">
    <location>
        <position position="64"/>
    </location>
    <ligand>
        <name>Mg(2+)</name>
        <dbReference type="ChEBI" id="CHEBI:18420"/>
    </ligand>
</feature>
<keyword evidence="10" id="KW-0961">Cell wall biogenesis/degradation</keyword>
<evidence type="ECO:0000256" key="3">
    <source>
        <dbReference type="ARBA" id="ARBA00010231"/>
    </source>
</evidence>
<comment type="similarity">
    <text evidence="3 14">Belongs to the phosphohexose mutase family.</text>
</comment>
<evidence type="ECO:0000256" key="13">
    <source>
        <dbReference type="ARBA" id="ARBA00059527"/>
    </source>
</evidence>
<dbReference type="InterPro" id="IPR049022">
    <property type="entry name" value="AMG1_III"/>
</dbReference>
<dbReference type="Pfam" id="PF00408">
    <property type="entry name" value="PGM_PMM_IV"/>
    <property type="match status" value="1"/>
</dbReference>
<dbReference type="GO" id="GO:0071555">
    <property type="term" value="P:cell wall organization"/>
    <property type="evidence" value="ECO:0007669"/>
    <property type="project" value="UniProtKB-KW"/>
</dbReference>
<dbReference type="Pfam" id="PF02878">
    <property type="entry name" value="PGM_PMM_I"/>
    <property type="match status" value="2"/>
</dbReference>
<dbReference type="GO" id="GO:0006031">
    <property type="term" value="P:chitin biosynthetic process"/>
    <property type="evidence" value="ECO:0007669"/>
    <property type="project" value="EnsemblFungi"/>
</dbReference>
<dbReference type="GO" id="GO:0005975">
    <property type="term" value="P:carbohydrate metabolic process"/>
    <property type="evidence" value="ECO:0007669"/>
    <property type="project" value="InterPro"/>
</dbReference>
<gene>
    <name evidence="22" type="ORF">PACTADRAFT_38172</name>
</gene>
<name>A0A1E4U2Z3_PACTA</name>
<dbReference type="Gene3D" id="3.40.120.10">
    <property type="entry name" value="Alpha-D-Glucose-1,6-Bisphosphate, subunit A, domain 3"/>
    <property type="match status" value="2"/>
</dbReference>
<dbReference type="InterPro" id="IPR005844">
    <property type="entry name" value="A-D-PHexomutase_a/b/a-I"/>
</dbReference>
<evidence type="ECO:0000256" key="2">
    <source>
        <dbReference type="ARBA" id="ARBA00004865"/>
    </source>
</evidence>
<keyword evidence="7 14" id="KW-0460">Magnesium</keyword>
<dbReference type="GO" id="GO:0006048">
    <property type="term" value="P:UDP-N-acetylglucosamine biosynthetic process"/>
    <property type="evidence" value="ECO:0007669"/>
    <property type="project" value="UniProtKB-UniRule"/>
</dbReference>
<evidence type="ECO:0000256" key="7">
    <source>
        <dbReference type="ARBA" id="ARBA00022842"/>
    </source>
</evidence>
<comment type="cofactor">
    <cofactor evidence="14 17">
        <name>Mg(2+)</name>
        <dbReference type="ChEBI" id="CHEBI:18420"/>
    </cofactor>
    <text evidence="14 17">Binds 1 Mg(2+) ion per subunit.</text>
</comment>
<dbReference type="InterPro" id="IPR016055">
    <property type="entry name" value="A-D-PHexomutase_a/b/a-I/II/III"/>
</dbReference>
<dbReference type="InterPro" id="IPR016066">
    <property type="entry name" value="A-D-PHexomutase_CS"/>
</dbReference>
<keyword evidence="9" id="KW-0119">Carbohydrate metabolism</keyword>
<dbReference type="EC" id="5.4.2.3" evidence="4 14"/>
<evidence type="ECO:0000256" key="17">
    <source>
        <dbReference type="PIRSR" id="PIRSR016408-3"/>
    </source>
</evidence>
<evidence type="ECO:0000313" key="22">
    <source>
        <dbReference type="EMBL" id="ODV98376.1"/>
    </source>
</evidence>
<evidence type="ECO:0000256" key="12">
    <source>
        <dbReference type="ARBA" id="ARBA00032065"/>
    </source>
</evidence>
<accession>A0A1E4U2Z3</accession>
<protein>
    <recommendedName>
        <fullName evidence="4 14">Phosphoacetylglucosamine mutase</fullName>
        <shortName evidence="14">PAGM</shortName>
        <ecNumber evidence="4 14">5.4.2.3</ecNumber>
    </recommendedName>
    <alternativeName>
        <fullName evidence="12 14">Acetylglucosamine phosphomutase</fullName>
    </alternativeName>
    <alternativeName>
        <fullName evidence="11 14">N-acetylglucosamine-phosphate mutase</fullName>
    </alternativeName>
</protein>
<evidence type="ECO:0000259" key="21">
    <source>
        <dbReference type="Pfam" id="PF21405"/>
    </source>
</evidence>
<keyword evidence="6 14" id="KW-0479">Metal-binding</keyword>
<dbReference type="OrthoDB" id="1928at2759"/>
<dbReference type="GO" id="GO:0004610">
    <property type="term" value="F:phosphoacetylglucosamine mutase activity"/>
    <property type="evidence" value="ECO:0007669"/>
    <property type="project" value="UniProtKB-UniRule"/>
</dbReference>
<comment type="pathway">
    <text evidence="2 14">Nucleotide-sugar biosynthesis; UDP-N-acetyl-alpha-D-glucosamine biosynthesis; N-acetyl-alpha-D-glucosamine 1-phosphate from alpha-D-glucosamine 6-phosphate (route I): step 2/2.</text>
</comment>
<dbReference type="PIRSF" id="PIRSF016408">
    <property type="entry name" value="PAGM"/>
    <property type="match status" value="1"/>
</dbReference>
<feature type="binding site" evidence="16">
    <location>
        <begin position="378"/>
        <end position="380"/>
    </location>
    <ligand>
        <name>substrate</name>
    </ligand>
</feature>
<organism evidence="22 23">
    <name type="scientific">Pachysolen tannophilus NRRL Y-2460</name>
    <dbReference type="NCBI Taxonomy" id="669874"/>
    <lineage>
        <taxon>Eukaryota</taxon>
        <taxon>Fungi</taxon>
        <taxon>Dikarya</taxon>
        <taxon>Ascomycota</taxon>
        <taxon>Saccharomycotina</taxon>
        <taxon>Pichiomycetes</taxon>
        <taxon>Pachysolenaceae</taxon>
        <taxon>Pachysolen</taxon>
    </lineage>
</organism>
<dbReference type="SUPFAM" id="SSF55957">
    <property type="entry name" value="Phosphoglucomutase, C-terminal domain"/>
    <property type="match status" value="1"/>
</dbReference>
<feature type="domain" description="Alpha-D-phosphohexomutase alpha/beta/alpha" evidence="19">
    <location>
        <begin position="117"/>
        <end position="168"/>
    </location>
</feature>
<feature type="binding site" evidence="17">
    <location>
        <position position="286"/>
    </location>
    <ligand>
        <name>Mg(2+)</name>
        <dbReference type="ChEBI" id="CHEBI:18420"/>
    </ligand>
</feature>
<dbReference type="InterPro" id="IPR036900">
    <property type="entry name" value="A-D-PHexomutase_C_sf"/>
</dbReference>
<evidence type="ECO:0000256" key="1">
    <source>
        <dbReference type="ARBA" id="ARBA00000558"/>
    </source>
</evidence>
<dbReference type="GO" id="GO:0000287">
    <property type="term" value="F:magnesium ion binding"/>
    <property type="evidence" value="ECO:0007669"/>
    <property type="project" value="InterPro"/>
</dbReference>
<evidence type="ECO:0000256" key="14">
    <source>
        <dbReference type="PIRNR" id="PIRNR016408"/>
    </source>
</evidence>
<keyword evidence="23" id="KW-1185">Reference proteome</keyword>
<dbReference type="UniPathway" id="UPA00113">
    <property type="reaction ID" value="UER00530"/>
</dbReference>
<keyword evidence="8 14" id="KW-0413">Isomerase</keyword>
<comment type="catalytic activity">
    <reaction evidence="1 14">
        <text>N-acetyl-alpha-D-glucosamine 1-phosphate = N-acetyl-D-glucosamine 6-phosphate</text>
        <dbReference type="Rhea" id="RHEA:23804"/>
        <dbReference type="ChEBI" id="CHEBI:57513"/>
        <dbReference type="ChEBI" id="CHEBI:57776"/>
        <dbReference type="EC" id="5.4.2.3"/>
    </reaction>
</comment>
<feature type="binding site" evidence="17">
    <location>
        <position position="284"/>
    </location>
    <ligand>
        <name>Mg(2+)</name>
        <dbReference type="ChEBI" id="CHEBI:18420"/>
    </ligand>
</feature>
<evidence type="ECO:0000259" key="19">
    <source>
        <dbReference type="Pfam" id="PF02878"/>
    </source>
</evidence>
<dbReference type="FunFam" id="3.40.120.10:FF:000013">
    <property type="entry name" value="Phosphoacetylglucosamine mutase"/>
    <property type="match status" value="1"/>
</dbReference>
<dbReference type="PROSITE" id="PS00710">
    <property type="entry name" value="PGM_PMM"/>
    <property type="match status" value="1"/>
</dbReference>
<evidence type="ECO:0000256" key="10">
    <source>
        <dbReference type="ARBA" id="ARBA00023316"/>
    </source>
</evidence>
<dbReference type="Pfam" id="PF21405">
    <property type="entry name" value="AMG1_II"/>
    <property type="match status" value="1"/>
</dbReference>
<dbReference type="FunFam" id="3.30.310.50:FF:000003">
    <property type="entry name" value="Phosphoacetylglucosamine mutase"/>
    <property type="match status" value="1"/>
</dbReference>
<feature type="binding site" evidence="16">
    <location>
        <position position="512"/>
    </location>
    <ligand>
        <name>substrate</name>
    </ligand>
</feature>
<evidence type="ECO:0000256" key="16">
    <source>
        <dbReference type="PIRSR" id="PIRSR016408-2"/>
    </source>
</evidence>
<dbReference type="Pfam" id="PF21404">
    <property type="entry name" value="AMG1_III"/>
    <property type="match status" value="1"/>
</dbReference>
<keyword evidence="5" id="KW-0597">Phosphoprotein</keyword>
<evidence type="ECO:0000256" key="11">
    <source>
        <dbReference type="ARBA" id="ARBA00031926"/>
    </source>
</evidence>
<dbReference type="InterPro" id="IPR005843">
    <property type="entry name" value="A-D-PHexomutase_C"/>
</dbReference>
<dbReference type="FunFam" id="3.40.120.10:FF:000023">
    <property type="entry name" value="Phosphoacetylglucosamine mutase"/>
    <property type="match status" value="1"/>
</dbReference>
<feature type="domain" description="Alpha-D-phosphohexomutase alpha/beta/alpha" evidence="19">
    <location>
        <begin position="56"/>
        <end position="86"/>
    </location>
</feature>
<dbReference type="CDD" id="cd03086">
    <property type="entry name" value="PGM3"/>
    <property type="match status" value="1"/>
</dbReference>
<feature type="active site" description="Phosphoserine intermediate" evidence="15">
    <location>
        <position position="64"/>
    </location>
</feature>
<evidence type="ECO:0000256" key="6">
    <source>
        <dbReference type="ARBA" id="ARBA00022723"/>
    </source>
</evidence>
<feature type="domain" description="Alpha-D-phosphohexomutase C-terminal" evidence="18">
    <location>
        <begin position="459"/>
        <end position="531"/>
    </location>
</feature>
<reference evidence="23" key="1">
    <citation type="submission" date="2016-05" db="EMBL/GenBank/DDBJ databases">
        <title>Comparative genomics of biotechnologically important yeasts.</title>
        <authorList>
            <consortium name="DOE Joint Genome Institute"/>
            <person name="Riley R."/>
            <person name="Haridas S."/>
            <person name="Wolfe K.H."/>
            <person name="Lopes M.R."/>
            <person name="Hittinger C.T."/>
            <person name="Goker M."/>
            <person name="Salamov A."/>
            <person name="Wisecaver J."/>
            <person name="Long T.M."/>
            <person name="Aerts A.L."/>
            <person name="Barry K."/>
            <person name="Choi C."/>
            <person name="Clum A."/>
            <person name="Coughlan A.Y."/>
            <person name="Deshpande S."/>
            <person name="Douglass A.P."/>
            <person name="Hanson S.J."/>
            <person name="Klenk H.-P."/>
            <person name="Labutti K."/>
            <person name="Lapidus A."/>
            <person name="Lindquist E."/>
            <person name="Lipzen A."/>
            <person name="Meier-Kolthoff J.P."/>
            <person name="Ohm R.A."/>
            <person name="Otillar R.P."/>
            <person name="Pangilinan J."/>
            <person name="Peng Y."/>
            <person name="Rokas A."/>
            <person name="Rosa C.A."/>
            <person name="Scheuner C."/>
            <person name="Sibirny A.A."/>
            <person name="Slot J.C."/>
            <person name="Stielow J.B."/>
            <person name="Sun H."/>
            <person name="Kurtzman C.P."/>
            <person name="Blackwell M."/>
            <person name="Grigoriev I.V."/>
            <person name="Jeffries T.W."/>
        </authorList>
    </citation>
    <scope>NUCLEOTIDE SEQUENCE [LARGE SCALE GENOMIC DNA]</scope>
    <source>
        <strain evidence="23">NRRL Y-2460</strain>
    </source>
</reference>
<evidence type="ECO:0000259" key="18">
    <source>
        <dbReference type="Pfam" id="PF00408"/>
    </source>
</evidence>
<feature type="binding site" evidence="16">
    <location>
        <begin position="503"/>
        <end position="507"/>
    </location>
    <ligand>
        <name>substrate</name>
    </ligand>
</feature>
<evidence type="ECO:0000256" key="5">
    <source>
        <dbReference type="ARBA" id="ARBA00022553"/>
    </source>
</evidence>
<evidence type="ECO:0000256" key="15">
    <source>
        <dbReference type="PIRSR" id="PIRSR016408-1"/>
    </source>
</evidence>
<dbReference type="Proteomes" id="UP000094236">
    <property type="component" value="Unassembled WGS sequence"/>
</dbReference>
<proteinExistence type="inferred from homology"/>
<feature type="domain" description="Phosphoacetylglucosamine mutase AMG1" evidence="20">
    <location>
        <begin position="305"/>
        <end position="439"/>
    </location>
</feature>
<comment type="function">
    <text evidence="13 14">Catalyzes the conversion of GlcNAc-6-P into GlcNAc-1-P during the synthesis of uridine diphosphate/UDP-GlcNAc, which is a biosynthetic precursor of chitin and also supplies the amino sugars for N-linked oligosaccharides of glycoproteins.</text>
</comment>
<feature type="binding site" evidence="17">
    <location>
        <position position="288"/>
    </location>
    <ligand>
        <name>Mg(2+)</name>
        <dbReference type="ChEBI" id="CHEBI:18420"/>
    </ligand>
</feature>
<dbReference type="STRING" id="669874.A0A1E4U2Z3"/>
<dbReference type="PANTHER" id="PTHR45955:SF1">
    <property type="entry name" value="PHOSPHOACETYLGLUCOSAMINE MUTASE"/>
    <property type="match status" value="1"/>
</dbReference>
<evidence type="ECO:0000256" key="8">
    <source>
        <dbReference type="ARBA" id="ARBA00023235"/>
    </source>
</evidence>
<evidence type="ECO:0000256" key="9">
    <source>
        <dbReference type="ARBA" id="ARBA00023277"/>
    </source>
</evidence>
<dbReference type="SUPFAM" id="SSF53738">
    <property type="entry name" value="Phosphoglucomutase, first 3 domains"/>
    <property type="match status" value="3"/>
</dbReference>
<dbReference type="PANTHER" id="PTHR45955">
    <property type="entry name" value="PHOSPHOACETYLGLUCOSAMINE MUTASE"/>
    <property type="match status" value="1"/>
</dbReference>
<evidence type="ECO:0000256" key="4">
    <source>
        <dbReference type="ARBA" id="ARBA00012731"/>
    </source>
</evidence>
<dbReference type="InterPro" id="IPR049023">
    <property type="entry name" value="AMG1_II"/>
</dbReference>
<evidence type="ECO:0000313" key="23">
    <source>
        <dbReference type="Proteomes" id="UP000094236"/>
    </source>
</evidence>
<dbReference type="AlphaFoldDB" id="A0A1E4U2Z3"/>
<evidence type="ECO:0000259" key="20">
    <source>
        <dbReference type="Pfam" id="PF21404"/>
    </source>
</evidence>